<dbReference type="InterPro" id="IPR058531">
    <property type="entry name" value="Baseplate_J_M"/>
</dbReference>
<evidence type="ECO:0000259" key="3">
    <source>
        <dbReference type="Pfam" id="PF26079"/>
    </source>
</evidence>
<dbReference type="EMBL" id="JACSPZ010000004">
    <property type="protein sequence ID" value="MBD8037078.1"/>
    <property type="molecule type" value="Genomic_DNA"/>
</dbReference>
<keyword evidence="5" id="KW-1185">Reference proteome</keyword>
<proteinExistence type="inferred from homology"/>
<evidence type="ECO:0000313" key="5">
    <source>
        <dbReference type="Proteomes" id="UP000619101"/>
    </source>
</evidence>
<reference evidence="4 5" key="1">
    <citation type="submission" date="2020-08" db="EMBL/GenBank/DDBJ databases">
        <title>A Genomic Blueprint of the Chicken Gut Microbiome.</title>
        <authorList>
            <person name="Gilroy R."/>
            <person name="Ravi A."/>
            <person name="Getino M."/>
            <person name="Pursley I."/>
            <person name="Horton D.L."/>
            <person name="Alikhan N.-F."/>
            <person name="Baker D."/>
            <person name="Gharbi K."/>
            <person name="Hall N."/>
            <person name="Watson M."/>
            <person name="Adriaenssens E.M."/>
            <person name="Foster-Nyarko E."/>
            <person name="Jarju S."/>
            <person name="Secka A."/>
            <person name="Antonio M."/>
            <person name="Oren A."/>
            <person name="Chaudhuri R."/>
            <person name="La Ragione R.M."/>
            <person name="Hildebrand F."/>
            <person name="Pallen M.J."/>
        </authorList>
    </citation>
    <scope>NUCLEOTIDE SEQUENCE [LARGE SCALE GENOMIC DNA]</scope>
    <source>
        <strain evidence="4 5">A46</strain>
    </source>
</reference>
<gene>
    <name evidence="4" type="ORF">H9635_10005</name>
</gene>
<name>A0ABR8XYR3_9BACL</name>
<dbReference type="Pfam" id="PF26079">
    <property type="entry name" value="Baseplate_J_C"/>
    <property type="match status" value="1"/>
</dbReference>
<accession>A0ABR8XYR3</accession>
<dbReference type="Proteomes" id="UP000619101">
    <property type="component" value="Unassembled WGS sequence"/>
</dbReference>
<evidence type="ECO:0000313" key="4">
    <source>
        <dbReference type="EMBL" id="MBD8037078.1"/>
    </source>
</evidence>
<comment type="similarity">
    <text evidence="1">Belongs to the Mu gp47/PBSX XkdT family.</text>
</comment>
<dbReference type="RefSeq" id="WP_191700138.1">
    <property type="nucleotide sequence ID" value="NZ_JACSPZ010000004.1"/>
</dbReference>
<dbReference type="PANTHER" id="PTHR37829:SF3">
    <property type="entry name" value="PROTEIN JAYE-RELATED"/>
    <property type="match status" value="1"/>
</dbReference>
<evidence type="ECO:0000256" key="1">
    <source>
        <dbReference type="ARBA" id="ARBA00038087"/>
    </source>
</evidence>
<evidence type="ECO:0000259" key="2">
    <source>
        <dbReference type="Pfam" id="PF26078"/>
    </source>
</evidence>
<feature type="domain" description="Baseplate J-like C-terminal" evidence="3">
    <location>
        <begin position="269"/>
        <end position="360"/>
    </location>
</feature>
<protein>
    <submittedName>
        <fullName evidence="4">Baseplate J/gp47 family protein</fullName>
    </submittedName>
</protein>
<comment type="caution">
    <text evidence="4">The sequence shown here is derived from an EMBL/GenBank/DDBJ whole genome shotgun (WGS) entry which is preliminary data.</text>
</comment>
<dbReference type="PANTHER" id="PTHR37829">
    <property type="entry name" value="PHAGE-LIKE ELEMENT PBSX PROTEIN XKDT"/>
    <property type="match status" value="1"/>
</dbReference>
<sequence length="362" mass="40037">MTQPFNLDSTLEDIQAIKRTNVAELDERLDMRETSPLYNATAVNSIEIIQMLTTLKNYVDMVFADTAPRETLIRRMAERGLTPKPATKAKWRAIFNIDVPIGARFSLDRLNYTVIEKISNGQFILECETYGVIGNTEYGTLIPINYIDGLQTAQLVELLVPGEDEEDTEVMRRRYFNSFGSVSFGGNRADYKEKTLAQPGVGGVRVYRAWGGGGTVKLVIINSLYQKPTQTLVADVQEAVDPLYAQGEGLGYAPIDHSVTVFAVDEVSINIGLNITYQAGWTWDDIQANVQSVIEDYFVELAKEWAESEEDNAGLVIRISQIEYRLLNVSGVLDIANTQLNGGTANVQIAPDAIPKVGVING</sequence>
<dbReference type="InterPro" id="IPR052399">
    <property type="entry name" value="Phage_Baseplate_Assmbl_Protein"/>
</dbReference>
<feature type="domain" description="Baseplate J-like central" evidence="2">
    <location>
        <begin position="183"/>
        <end position="263"/>
    </location>
</feature>
<organism evidence="4 5">
    <name type="scientific">Solibacillus faecavium</name>
    <dbReference type="NCBI Taxonomy" id="2762221"/>
    <lineage>
        <taxon>Bacteria</taxon>
        <taxon>Bacillati</taxon>
        <taxon>Bacillota</taxon>
        <taxon>Bacilli</taxon>
        <taxon>Bacillales</taxon>
        <taxon>Caryophanaceae</taxon>
        <taxon>Solibacillus</taxon>
    </lineage>
</organism>
<dbReference type="InterPro" id="IPR058530">
    <property type="entry name" value="Baseplate_J-like_C"/>
</dbReference>
<dbReference type="Pfam" id="PF26078">
    <property type="entry name" value="Baseplate_J_M"/>
    <property type="match status" value="1"/>
</dbReference>